<feature type="chain" id="PRO_5015849544" evidence="3">
    <location>
        <begin position="24"/>
        <end position="383"/>
    </location>
</feature>
<dbReference type="Pfam" id="PF13458">
    <property type="entry name" value="Peripla_BP_6"/>
    <property type="match status" value="1"/>
</dbReference>
<comment type="caution">
    <text evidence="5">The sequence shown here is derived from an EMBL/GenBank/DDBJ whole genome shotgun (WGS) entry which is preliminary data.</text>
</comment>
<reference evidence="5 6" key="1">
    <citation type="submission" date="2017-08" db="EMBL/GenBank/DDBJ databases">
        <title>Infants hospitalized years apart are colonized by the same room-sourced microbial strains.</title>
        <authorList>
            <person name="Brooks B."/>
            <person name="Olm M.R."/>
            <person name="Firek B.A."/>
            <person name="Baker R."/>
            <person name="Thomas B.C."/>
            <person name="Morowitz M.J."/>
            <person name="Banfield J.F."/>
        </authorList>
    </citation>
    <scope>NUCLEOTIDE SEQUENCE [LARGE SCALE GENOMIC DNA]</scope>
    <source>
        <strain evidence="5">S2_012_000_R2_81</strain>
    </source>
</reference>
<dbReference type="InterPro" id="IPR028081">
    <property type="entry name" value="Leu-bd"/>
</dbReference>
<dbReference type="Gene3D" id="3.40.50.2300">
    <property type="match status" value="2"/>
</dbReference>
<organism evidence="5 6">
    <name type="scientific">Roseateles depolymerans</name>
    <dbReference type="NCBI Taxonomy" id="76731"/>
    <lineage>
        <taxon>Bacteria</taxon>
        <taxon>Pseudomonadati</taxon>
        <taxon>Pseudomonadota</taxon>
        <taxon>Betaproteobacteria</taxon>
        <taxon>Burkholderiales</taxon>
        <taxon>Sphaerotilaceae</taxon>
        <taxon>Roseateles</taxon>
    </lineage>
</organism>
<dbReference type="EMBL" id="QFOD01000010">
    <property type="protein sequence ID" value="PZP31625.1"/>
    <property type="molecule type" value="Genomic_DNA"/>
</dbReference>
<name>A0A2W5DIC5_9BURK</name>
<dbReference type="InterPro" id="IPR028082">
    <property type="entry name" value="Peripla_BP_I"/>
</dbReference>
<dbReference type="PANTHER" id="PTHR30483:SF38">
    <property type="entry name" value="BLR7848 PROTEIN"/>
    <property type="match status" value="1"/>
</dbReference>
<accession>A0A2W5DIC5</accession>
<proteinExistence type="inferred from homology"/>
<dbReference type="Proteomes" id="UP000249633">
    <property type="component" value="Unassembled WGS sequence"/>
</dbReference>
<feature type="domain" description="Leucine-binding protein" evidence="4">
    <location>
        <begin position="25"/>
        <end position="371"/>
    </location>
</feature>
<gene>
    <name evidence="5" type="ORF">DI603_12320</name>
</gene>
<evidence type="ECO:0000313" key="6">
    <source>
        <dbReference type="Proteomes" id="UP000249633"/>
    </source>
</evidence>
<sequence>MKAAFKQLAVACGAALALSAAQADINVGVTVSATGPAASLGIPEKNTVALMPTTIAGQKVNYIVLDDASDTTTAVANTRKFITEHKVDLVIGSTVTPNSLAMIDAVAESGTPMISMAASARIVEPIDAKKKWVFKTPQNDIMMTLAIVTHMVDHGVKKAAFIGFADAYGEGWWGEFSKLAQLKGLQIVASERYNRTDTSVTGQVLKLFAAKPDAVLIAGSGTPAALPQKALKERGYAGKIYQTHGVANNDFLRVGGKDVEGTLLPAGPVLVASQLPADHPVKKSALDYITKYEAANGKGSVSTFGGHAWDAGLLLAAAAPEALKKAQPGTPAFRAALRDAIENAKNVAGAHGVFNMSPQDHLGLDQRARVMVEIKNGAWVLLK</sequence>
<evidence type="ECO:0000256" key="2">
    <source>
        <dbReference type="ARBA" id="ARBA00022729"/>
    </source>
</evidence>
<feature type="signal peptide" evidence="3">
    <location>
        <begin position="1"/>
        <end position="23"/>
    </location>
</feature>
<dbReference type="AlphaFoldDB" id="A0A2W5DIC5"/>
<dbReference type="SUPFAM" id="SSF53822">
    <property type="entry name" value="Periplasmic binding protein-like I"/>
    <property type="match status" value="1"/>
</dbReference>
<dbReference type="PANTHER" id="PTHR30483">
    <property type="entry name" value="LEUCINE-SPECIFIC-BINDING PROTEIN"/>
    <property type="match status" value="1"/>
</dbReference>
<evidence type="ECO:0000313" key="5">
    <source>
        <dbReference type="EMBL" id="PZP31625.1"/>
    </source>
</evidence>
<evidence type="ECO:0000256" key="3">
    <source>
        <dbReference type="SAM" id="SignalP"/>
    </source>
</evidence>
<evidence type="ECO:0000259" key="4">
    <source>
        <dbReference type="Pfam" id="PF13458"/>
    </source>
</evidence>
<dbReference type="InterPro" id="IPR051010">
    <property type="entry name" value="BCAA_transport"/>
</dbReference>
<dbReference type="CDD" id="cd06333">
    <property type="entry name" value="PBP1_ABC_RPA1789-like"/>
    <property type="match status" value="1"/>
</dbReference>
<keyword evidence="2 3" id="KW-0732">Signal</keyword>
<evidence type="ECO:0000256" key="1">
    <source>
        <dbReference type="ARBA" id="ARBA00010062"/>
    </source>
</evidence>
<comment type="similarity">
    <text evidence="1">Belongs to the leucine-binding protein family.</text>
</comment>
<protein>
    <submittedName>
        <fullName evidence="5">Branched-chain amino acid ABC transporter substrate-binding protein</fullName>
    </submittedName>
</protein>